<dbReference type="InterPro" id="IPR005467">
    <property type="entry name" value="His_kinase_dom"/>
</dbReference>
<dbReference type="GO" id="GO:0016036">
    <property type="term" value="P:cellular response to phosphate starvation"/>
    <property type="evidence" value="ECO:0007669"/>
    <property type="project" value="TreeGrafter"/>
</dbReference>
<feature type="transmembrane region" description="Helical" evidence="12">
    <location>
        <begin position="12"/>
        <end position="36"/>
    </location>
</feature>
<feature type="compositionally biased region" description="Low complexity" evidence="11">
    <location>
        <begin position="102"/>
        <end position="118"/>
    </location>
</feature>
<dbReference type="PANTHER" id="PTHR45453:SF1">
    <property type="entry name" value="PHOSPHATE REGULON SENSOR PROTEIN PHOR"/>
    <property type="match status" value="1"/>
</dbReference>
<keyword evidence="12" id="KW-0812">Transmembrane</keyword>
<feature type="domain" description="Histidine kinase" evidence="13">
    <location>
        <begin position="164"/>
        <end position="369"/>
    </location>
</feature>
<keyword evidence="12" id="KW-0472">Membrane</keyword>
<feature type="transmembrane region" description="Helical" evidence="12">
    <location>
        <begin position="51"/>
        <end position="71"/>
    </location>
</feature>
<evidence type="ECO:0000256" key="7">
    <source>
        <dbReference type="ARBA" id="ARBA00022777"/>
    </source>
</evidence>
<dbReference type="SMART" id="SM00388">
    <property type="entry name" value="HisKA"/>
    <property type="match status" value="1"/>
</dbReference>
<dbReference type="CDD" id="cd00082">
    <property type="entry name" value="HisKA"/>
    <property type="match status" value="1"/>
</dbReference>
<dbReference type="AlphaFoldDB" id="A0A0M1NZP8"/>
<sequence>MNPMTRMAFRFIKLTVVLVMAFVFCFVVSTVVFIYFQDMVNSRNMISTKTFLAFIGFVLTILFFITFGWCVGKPLTYLIRWINRLSKGNYSQPLEHFRKQNGDSSGTEGSSDYDSSDGSHNHYRYPYVLYKELFDRMSQLSNQLQRSEIDRLNAEAKKQEWIAAISHDLKTPLSYVEGYAHMLAAAEYQWTDEERQNFSRQISDKTAEMKHLIHDLSRTGRWSVEQFPMNRREEDIVNFLRDRMIDIANHPLAEQASFTFIDPESVCMIDFDSRLLGRVFQNVFMNAVIHNPPGIEIQCSISIDGNHCIIVIEDNGIGINETKLTQAMDQSGKGIAIATAFVEAHAGCMSILPADGKGTCVKIVLPIRP</sequence>
<dbReference type="Pfam" id="PF00512">
    <property type="entry name" value="HisKA"/>
    <property type="match status" value="1"/>
</dbReference>
<evidence type="ECO:0000259" key="13">
    <source>
        <dbReference type="PROSITE" id="PS50109"/>
    </source>
</evidence>
<dbReference type="GO" id="GO:0005524">
    <property type="term" value="F:ATP binding"/>
    <property type="evidence" value="ECO:0007669"/>
    <property type="project" value="UniProtKB-KW"/>
</dbReference>
<dbReference type="SMART" id="SM00387">
    <property type="entry name" value="HATPase_c"/>
    <property type="match status" value="1"/>
</dbReference>
<evidence type="ECO:0000256" key="1">
    <source>
        <dbReference type="ARBA" id="ARBA00000085"/>
    </source>
</evidence>
<keyword evidence="7" id="KW-0418">Kinase</keyword>
<dbReference type="Gene3D" id="1.10.287.130">
    <property type="match status" value="1"/>
</dbReference>
<dbReference type="InterPro" id="IPR003661">
    <property type="entry name" value="HisK_dim/P_dom"/>
</dbReference>
<dbReference type="SUPFAM" id="SSF55874">
    <property type="entry name" value="ATPase domain of HSP90 chaperone/DNA topoisomerase II/histidine kinase"/>
    <property type="match status" value="1"/>
</dbReference>
<evidence type="ECO:0000256" key="2">
    <source>
        <dbReference type="ARBA" id="ARBA00004370"/>
    </source>
</evidence>
<dbReference type="PROSITE" id="PS50109">
    <property type="entry name" value="HIS_KIN"/>
    <property type="match status" value="1"/>
</dbReference>
<feature type="coiled-coil region" evidence="10">
    <location>
        <begin position="130"/>
        <end position="157"/>
    </location>
</feature>
<evidence type="ECO:0000256" key="8">
    <source>
        <dbReference type="ARBA" id="ARBA00022840"/>
    </source>
</evidence>
<comment type="catalytic activity">
    <reaction evidence="1">
        <text>ATP + protein L-histidine = ADP + protein N-phospho-L-histidine.</text>
        <dbReference type="EC" id="2.7.13.3"/>
    </reaction>
</comment>
<dbReference type="GO" id="GO:0004721">
    <property type="term" value="F:phosphoprotein phosphatase activity"/>
    <property type="evidence" value="ECO:0007669"/>
    <property type="project" value="TreeGrafter"/>
</dbReference>
<keyword evidence="12" id="KW-1133">Transmembrane helix</keyword>
<dbReference type="EC" id="2.7.13.3" evidence="3"/>
<evidence type="ECO:0000256" key="12">
    <source>
        <dbReference type="SAM" id="Phobius"/>
    </source>
</evidence>
<keyword evidence="8" id="KW-0067">ATP-binding</keyword>
<dbReference type="PATRIC" id="fig|1705565.3.peg.1886"/>
<dbReference type="GO" id="GO:0005886">
    <property type="term" value="C:plasma membrane"/>
    <property type="evidence" value="ECO:0007669"/>
    <property type="project" value="TreeGrafter"/>
</dbReference>
<dbReference type="Gene3D" id="3.30.565.10">
    <property type="entry name" value="Histidine kinase-like ATPase, C-terminal domain"/>
    <property type="match status" value="1"/>
</dbReference>
<name>A0A0M1NZP8_9BACL</name>
<dbReference type="Proteomes" id="UP000036932">
    <property type="component" value="Unassembled WGS sequence"/>
</dbReference>
<keyword evidence="4" id="KW-0597">Phosphoprotein</keyword>
<evidence type="ECO:0000256" key="10">
    <source>
        <dbReference type="SAM" id="Coils"/>
    </source>
</evidence>
<dbReference type="InterPro" id="IPR003594">
    <property type="entry name" value="HATPase_dom"/>
</dbReference>
<feature type="region of interest" description="Disordered" evidence="11">
    <location>
        <begin position="97"/>
        <end position="118"/>
    </location>
</feature>
<keyword evidence="5" id="KW-0808">Transferase</keyword>
<evidence type="ECO:0000256" key="9">
    <source>
        <dbReference type="ARBA" id="ARBA00023012"/>
    </source>
</evidence>
<dbReference type="OrthoDB" id="368131at2"/>
<comment type="caution">
    <text evidence="14">The sequence shown here is derived from an EMBL/GenBank/DDBJ whole genome shotgun (WGS) entry which is preliminary data.</text>
</comment>
<dbReference type="Pfam" id="PF02518">
    <property type="entry name" value="HATPase_c"/>
    <property type="match status" value="1"/>
</dbReference>
<evidence type="ECO:0000313" key="15">
    <source>
        <dbReference type="Proteomes" id="UP000036932"/>
    </source>
</evidence>
<dbReference type="InterPro" id="IPR004358">
    <property type="entry name" value="Sig_transdc_His_kin-like_C"/>
</dbReference>
<dbReference type="SUPFAM" id="SSF47384">
    <property type="entry name" value="Homodimeric domain of signal transducing histidine kinase"/>
    <property type="match status" value="1"/>
</dbReference>
<proteinExistence type="predicted"/>
<dbReference type="InterPro" id="IPR036890">
    <property type="entry name" value="HATPase_C_sf"/>
</dbReference>
<organism evidence="14 15">
    <name type="scientific">Paenibacillus solani</name>
    <dbReference type="NCBI Taxonomy" id="1705565"/>
    <lineage>
        <taxon>Bacteria</taxon>
        <taxon>Bacillati</taxon>
        <taxon>Bacillota</taxon>
        <taxon>Bacilli</taxon>
        <taxon>Bacillales</taxon>
        <taxon>Paenibacillaceae</taxon>
        <taxon>Paenibacillus</taxon>
    </lineage>
</organism>
<dbReference type="InterPro" id="IPR036097">
    <property type="entry name" value="HisK_dim/P_sf"/>
</dbReference>
<evidence type="ECO:0000256" key="3">
    <source>
        <dbReference type="ARBA" id="ARBA00012438"/>
    </source>
</evidence>
<evidence type="ECO:0000313" key="14">
    <source>
        <dbReference type="EMBL" id="KOR87738.1"/>
    </source>
</evidence>
<keyword evidence="15" id="KW-1185">Reference proteome</keyword>
<evidence type="ECO:0000256" key="6">
    <source>
        <dbReference type="ARBA" id="ARBA00022741"/>
    </source>
</evidence>
<dbReference type="PANTHER" id="PTHR45453">
    <property type="entry name" value="PHOSPHATE REGULON SENSOR PROTEIN PHOR"/>
    <property type="match status" value="1"/>
</dbReference>
<dbReference type="RefSeq" id="WP_054400809.1">
    <property type="nucleotide sequence ID" value="NZ_LIUT01000001.1"/>
</dbReference>
<evidence type="ECO:0000256" key="4">
    <source>
        <dbReference type="ARBA" id="ARBA00022553"/>
    </source>
</evidence>
<accession>A0A0M1NZP8</accession>
<dbReference type="EMBL" id="LIUT01000001">
    <property type="protein sequence ID" value="KOR87738.1"/>
    <property type="molecule type" value="Genomic_DNA"/>
</dbReference>
<keyword evidence="6" id="KW-0547">Nucleotide-binding</keyword>
<keyword evidence="9" id="KW-0902">Two-component regulatory system</keyword>
<comment type="subcellular location">
    <subcellularLocation>
        <location evidence="2">Membrane</location>
    </subcellularLocation>
</comment>
<gene>
    <name evidence="14" type="ORF">AM231_00340</name>
</gene>
<dbReference type="InterPro" id="IPR050351">
    <property type="entry name" value="BphY/WalK/GraS-like"/>
</dbReference>
<protein>
    <recommendedName>
        <fullName evidence="3">histidine kinase</fullName>
        <ecNumber evidence="3">2.7.13.3</ecNumber>
    </recommendedName>
</protein>
<dbReference type="PRINTS" id="PR00344">
    <property type="entry name" value="BCTRLSENSOR"/>
</dbReference>
<evidence type="ECO:0000256" key="11">
    <source>
        <dbReference type="SAM" id="MobiDB-lite"/>
    </source>
</evidence>
<dbReference type="GO" id="GO:0000155">
    <property type="term" value="F:phosphorelay sensor kinase activity"/>
    <property type="evidence" value="ECO:0007669"/>
    <property type="project" value="InterPro"/>
</dbReference>
<reference evidence="15" key="1">
    <citation type="submission" date="2015-08" db="EMBL/GenBank/DDBJ databases">
        <title>Genome sequencing project for genomic taxonomy and phylogenomics of Bacillus-like bacteria.</title>
        <authorList>
            <person name="Liu B."/>
            <person name="Wang J."/>
            <person name="Zhu Y."/>
            <person name="Liu G."/>
            <person name="Chen Q."/>
            <person name="Chen Z."/>
            <person name="Lan J."/>
            <person name="Che J."/>
            <person name="Ge C."/>
            <person name="Shi H."/>
            <person name="Pan Z."/>
            <person name="Liu X."/>
        </authorList>
    </citation>
    <scope>NUCLEOTIDE SEQUENCE [LARGE SCALE GENOMIC DNA]</scope>
    <source>
        <strain evidence="15">FJAT-22460</strain>
    </source>
</reference>
<evidence type="ECO:0000256" key="5">
    <source>
        <dbReference type="ARBA" id="ARBA00022679"/>
    </source>
</evidence>
<keyword evidence="10" id="KW-0175">Coiled coil</keyword>